<keyword evidence="4 10" id="KW-1003">Cell membrane</keyword>
<evidence type="ECO:0000256" key="6">
    <source>
        <dbReference type="ARBA" id="ARBA00022692"/>
    </source>
</evidence>
<dbReference type="Pfam" id="PF03748">
    <property type="entry name" value="FliL"/>
    <property type="match status" value="1"/>
</dbReference>
<comment type="caution">
    <text evidence="11">The sequence shown here is derived from an EMBL/GenBank/DDBJ whole genome shotgun (WGS) entry which is preliminary data.</text>
</comment>
<keyword evidence="11" id="KW-0966">Cell projection</keyword>
<reference evidence="11" key="1">
    <citation type="journal article" date="2023" name="Int. J. Syst. Evol. Microbiol.">
        <title>&lt;i&gt;Holtiella tumoricola&lt;/i&gt; gen. nov. sp. nov., isolated from a human clinical sample.</title>
        <authorList>
            <person name="Allen-Vercoe E."/>
            <person name="Daigneault M.C."/>
            <person name="Vancuren S.J."/>
            <person name="Cochrane K."/>
            <person name="O'Neal L.L."/>
            <person name="Sankaranarayanan K."/>
            <person name="Lawson P.A."/>
        </authorList>
    </citation>
    <scope>NUCLEOTIDE SEQUENCE</scope>
    <source>
        <strain evidence="11">CC70A</strain>
    </source>
</reference>
<dbReference type="GO" id="GO:0071978">
    <property type="term" value="P:bacterial-type flagellum-dependent swarming motility"/>
    <property type="evidence" value="ECO:0007669"/>
    <property type="project" value="TreeGrafter"/>
</dbReference>
<keyword evidence="12" id="KW-1185">Reference proteome</keyword>
<keyword evidence="8 10" id="KW-1133">Transmembrane helix</keyword>
<evidence type="ECO:0000256" key="2">
    <source>
        <dbReference type="ARBA" id="ARBA00004162"/>
    </source>
</evidence>
<dbReference type="EMBL" id="JAQIFT010000049">
    <property type="protein sequence ID" value="MDA3732596.1"/>
    <property type="molecule type" value="Genomic_DNA"/>
</dbReference>
<evidence type="ECO:0000256" key="4">
    <source>
        <dbReference type="ARBA" id="ARBA00022475"/>
    </source>
</evidence>
<evidence type="ECO:0000256" key="10">
    <source>
        <dbReference type="RuleBase" id="RU364125"/>
    </source>
</evidence>
<evidence type="ECO:0000313" key="12">
    <source>
        <dbReference type="Proteomes" id="UP001169242"/>
    </source>
</evidence>
<dbReference type="GO" id="GO:0006935">
    <property type="term" value="P:chemotaxis"/>
    <property type="evidence" value="ECO:0007669"/>
    <property type="project" value="UniProtKB-KW"/>
</dbReference>
<dbReference type="GO" id="GO:0009425">
    <property type="term" value="C:bacterial-type flagellum basal body"/>
    <property type="evidence" value="ECO:0007669"/>
    <property type="project" value="InterPro"/>
</dbReference>
<keyword evidence="9 10" id="KW-0472">Membrane</keyword>
<evidence type="ECO:0000313" key="11">
    <source>
        <dbReference type="EMBL" id="MDA3732596.1"/>
    </source>
</evidence>
<keyword evidence="11" id="KW-0969">Cilium</keyword>
<dbReference type="GO" id="GO:0005886">
    <property type="term" value="C:plasma membrane"/>
    <property type="evidence" value="ECO:0007669"/>
    <property type="project" value="UniProtKB-SubCell"/>
</dbReference>
<organism evidence="11 12">
    <name type="scientific">Holtiella tumoricola</name>
    <dbReference type="NCBI Taxonomy" id="3018743"/>
    <lineage>
        <taxon>Bacteria</taxon>
        <taxon>Bacillati</taxon>
        <taxon>Bacillota</taxon>
        <taxon>Clostridia</taxon>
        <taxon>Lachnospirales</taxon>
        <taxon>Cellulosilyticaceae</taxon>
        <taxon>Holtiella</taxon>
    </lineage>
</organism>
<dbReference type="Proteomes" id="UP001169242">
    <property type="component" value="Unassembled WGS sequence"/>
</dbReference>
<evidence type="ECO:0000256" key="1">
    <source>
        <dbReference type="ARBA" id="ARBA00002254"/>
    </source>
</evidence>
<dbReference type="PANTHER" id="PTHR35091">
    <property type="entry name" value="FLAGELLAR PROTEIN FLIL"/>
    <property type="match status" value="1"/>
</dbReference>
<evidence type="ECO:0000256" key="5">
    <source>
        <dbReference type="ARBA" id="ARBA00022500"/>
    </source>
</evidence>
<keyword evidence="6 10" id="KW-0812">Transmembrane</keyword>
<gene>
    <name evidence="11" type="ORF">PBV87_13975</name>
</gene>
<protein>
    <recommendedName>
        <fullName evidence="10">Flagellar protein FliL</fullName>
    </recommendedName>
</protein>
<evidence type="ECO:0000256" key="9">
    <source>
        <dbReference type="ARBA" id="ARBA00023136"/>
    </source>
</evidence>
<evidence type="ECO:0000256" key="7">
    <source>
        <dbReference type="ARBA" id="ARBA00022779"/>
    </source>
</evidence>
<keyword evidence="5 10" id="KW-0145">Chemotaxis</keyword>
<name>A0AA42DPS9_9FIRM</name>
<feature type="transmembrane region" description="Helical" evidence="10">
    <location>
        <begin position="7"/>
        <end position="31"/>
    </location>
</feature>
<evidence type="ECO:0000256" key="3">
    <source>
        <dbReference type="ARBA" id="ARBA00008281"/>
    </source>
</evidence>
<dbReference type="PANTHER" id="PTHR35091:SF2">
    <property type="entry name" value="FLAGELLAR PROTEIN FLIL"/>
    <property type="match status" value="1"/>
</dbReference>
<accession>A0AA42DPS9</accession>
<dbReference type="InterPro" id="IPR005503">
    <property type="entry name" value="FliL"/>
</dbReference>
<keyword evidence="7 10" id="KW-0283">Flagellar rotation</keyword>
<comment type="subcellular location">
    <subcellularLocation>
        <location evidence="2">Cell membrane</location>
        <topology evidence="2">Single-pass membrane protein</topology>
    </subcellularLocation>
</comment>
<sequence length="151" mass="17299">MDKKFKIFVIISIIILTFVTVAGGVTVFMMMNDAKKETSSEEKVNKSALAIVYLDESVNANLKMDKDNIPHIARVSLGFEINTKDKDYKTFTVDFTEKQIIVRDKIISLIRSQTYNELEKDKLGQMIKKEINALLGTEIIQTVYFSDFFVQ</sequence>
<comment type="similarity">
    <text evidence="3 10">Belongs to the FliL family.</text>
</comment>
<comment type="function">
    <text evidence="1 10">Controls the rotational direction of flagella during chemotaxis.</text>
</comment>
<evidence type="ECO:0000256" key="8">
    <source>
        <dbReference type="ARBA" id="ARBA00022989"/>
    </source>
</evidence>
<keyword evidence="11" id="KW-0282">Flagellum</keyword>
<dbReference type="RefSeq" id="WP_271012667.1">
    <property type="nucleotide sequence ID" value="NZ_JAQIFT010000049.1"/>
</dbReference>
<proteinExistence type="inferred from homology"/>
<dbReference type="AlphaFoldDB" id="A0AA42DPS9"/>